<sequence length="102" mass="12030">MMDLKFGKNGKTVIYNIIKMTIKSQKHLIFSPKNWSRIATLWQRLQQSFRLMVGVPDYQTYLDHMKKHHPDLSPMDPKTFYRYCVDARYPSAANGTMKKCPC</sequence>
<accession>A0AAW8JHS4</accession>
<dbReference type="RefSeq" id="WP_277090805.1">
    <property type="nucleotide sequence ID" value="NZ_DAMBEH010000072.1"/>
</dbReference>
<dbReference type="Proteomes" id="UP001243195">
    <property type="component" value="Unassembled WGS sequence"/>
</dbReference>
<dbReference type="PANTHER" id="PTHR38453">
    <property type="entry name" value="CYTOPLASMIC PROTEIN-RELATED"/>
    <property type="match status" value="1"/>
</dbReference>
<proteinExistence type="predicted"/>
<dbReference type="EMBL" id="JAVIDA010000011">
    <property type="protein sequence ID" value="MDQ9071783.1"/>
    <property type="molecule type" value="Genomic_DNA"/>
</dbReference>
<organism evidence="1 2">
    <name type="scientific">Acinetobacter gerneri</name>
    <dbReference type="NCBI Taxonomy" id="202952"/>
    <lineage>
        <taxon>Bacteria</taxon>
        <taxon>Pseudomonadati</taxon>
        <taxon>Pseudomonadota</taxon>
        <taxon>Gammaproteobacteria</taxon>
        <taxon>Moraxellales</taxon>
        <taxon>Moraxellaceae</taxon>
        <taxon>Acinetobacter</taxon>
    </lineage>
</organism>
<reference evidence="1" key="1">
    <citation type="submission" date="2023-08" db="EMBL/GenBank/DDBJ databases">
        <title>Emergence of clinically-relevant ST2 carbapenem-resistant Acinetobacter baumannii strains in hospital sewages in Zhejiang, East of China.</title>
        <authorList>
            <person name="Kaichao C."/>
            <person name="Zhang R."/>
        </authorList>
    </citation>
    <scope>NUCLEOTIDE SEQUENCE</scope>
    <source>
        <strain evidence="1">M-SY-60</strain>
    </source>
</reference>
<evidence type="ECO:0000313" key="1">
    <source>
        <dbReference type="EMBL" id="MDQ9071783.1"/>
    </source>
</evidence>
<protein>
    <submittedName>
        <fullName evidence="1">YbdD/YjiX family protein</fullName>
    </submittedName>
</protein>
<comment type="caution">
    <text evidence="1">The sequence shown here is derived from an EMBL/GenBank/DDBJ whole genome shotgun (WGS) entry which is preliminary data.</text>
</comment>
<dbReference type="Pfam" id="PF04328">
    <property type="entry name" value="Sel_put"/>
    <property type="match status" value="1"/>
</dbReference>
<dbReference type="PANTHER" id="PTHR38453:SF1">
    <property type="entry name" value="CYTOPLASMIC PROTEIN"/>
    <property type="match status" value="1"/>
</dbReference>
<dbReference type="AlphaFoldDB" id="A0AAW8JHS4"/>
<name>A0AAW8JHS4_9GAMM</name>
<dbReference type="InterPro" id="IPR007423">
    <property type="entry name" value="Sel_put"/>
</dbReference>
<gene>
    <name evidence="1" type="ORF">RFH51_09950</name>
</gene>
<evidence type="ECO:0000313" key="2">
    <source>
        <dbReference type="Proteomes" id="UP001243195"/>
    </source>
</evidence>